<accession>A0A1H7Q442</accession>
<dbReference type="Proteomes" id="UP000199421">
    <property type="component" value="Unassembled WGS sequence"/>
</dbReference>
<dbReference type="OrthoDB" id="1452822at2"/>
<evidence type="ECO:0000256" key="1">
    <source>
        <dbReference type="SAM" id="Phobius"/>
    </source>
</evidence>
<protein>
    <submittedName>
        <fullName evidence="4">FecR family protein</fullName>
    </submittedName>
</protein>
<dbReference type="Gene3D" id="3.55.50.30">
    <property type="match status" value="1"/>
</dbReference>
<name>A0A1H7Q442_OLID1</name>
<dbReference type="GO" id="GO:0016989">
    <property type="term" value="F:sigma factor antagonist activity"/>
    <property type="evidence" value="ECO:0007669"/>
    <property type="project" value="TreeGrafter"/>
</dbReference>
<keyword evidence="1" id="KW-1133">Transmembrane helix</keyword>
<keyword evidence="5" id="KW-1185">Reference proteome</keyword>
<proteinExistence type="predicted"/>
<dbReference type="Pfam" id="PF04773">
    <property type="entry name" value="FecR"/>
    <property type="match status" value="1"/>
</dbReference>
<keyword evidence="1" id="KW-0812">Transmembrane</keyword>
<dbReference type="PANTHER" id="PTHR30273:SF2">
    <property type="entry name" value="PROTEIN FECR"/>
    <property type="match status" value="1"/>
</dbReference>
<dbReference type="InterPro" id="IPR012373">
    <property type="entry name" value="Ferrdict_sens_TM"/>
</dbReference>
<feature type="transmembrane region" description="Helical" evidence="1">
    <location>
        <begin position="72"/>
        <end position="96"/>
    </location>
</feature>
<dbReference type="Pfam" id="PF16344">
    <property type="entry name" value="FecR_C"/>
    <property type="match status" value="1"/>
</dbReference>
<keyword evidence="1" id="KW-0472">Membrane</keyword>
<dbReference type="PIRSF" id="PIRSF018266">
    <property type="entry name" value="FecR"/>
    <property type="match status" value="1"/>
</dbReference>
<dbReference type="InterPro" id="IPR032508">
    <property type="entry name" value="FecR_C"/>
</dbReference>
<evidence type="ECO:0000313" key="5">
    <source>
        <dbReference type="Proteomes" id="UP000199421"/>
    </source>
</evidence>
<dbReference type="InterPro" id="IPR006860">
    <property type="entry name" value="FecR"/>
</dbReference>
<dbReference type="STRING" id="407022.SAMN05661044_02457"/>
<sequence>MKKKVEDILCDEIAINKPYDQLNDQEKLAIAIKQTLLESKKSSLTVAEREALWAAIIDRTSSVSKANKSNTAWWRSLAAGICILFISSLILIFNAWHREIPLEQAAKINKTYLAKSKEVQLLNAAKQSFSLPTDTAFNYQDLRQKKGIMLGSGLQGMHYSSIGVPYGKRSEIVLEDGTKVWLNAGSILTFPEKFDEDHRTVYLEGEGYFEVAPNANSPFSVVSEYLNIEVLGTSFNISTYSDDDYVSAILLTGSIAVQANGDANFERKVLKEGMEAKIDKKRKTLTVNRTLGDGSISWTKRRLLLDETHLNEIIKKLERFYNTKIEDASGLLSSETFSGSLDLTQTLPQVLRNIYDTSTYSIKQAERRLYIQRKQTN</sequence>
<organism evidence="4 5">
    <name type="scientific">Olivibacter domesticus</name>
    <name type="common">Pseudosphingobacterium domesticum</name>
    <dbReference type="NCBI Taxonomy" id="407022"/>
    <lineage>
        <taxon>Bacteria</taxon>
        <taxon>Pseudomonadati</taxon>
        <taxon>Bacteroidota</taxon>
        <taxon>Sphingobacteriia</taxon>
        <taxon>Sphingobacteriales</taxon>
        <taxon>Sphingobacteriaceae</taxon>
        <taxon>Olivibacter</taxon>
    </lineage>
</organism>
<reference evidence="5" key="1">
    <citation type="submission" date="2016-10" db="EMBL/GenBank/DDBJ databases">
        <authorList>
            <person name="Varghese N."/>
            <person name="Submissions S."/>
        </authorList>
    </citation>
    <scope>NUCLEOTIDE SEQUENCE [LARGE SCALE GENOMIC DNA]</scope>
    <source>
        <strain evidence="5">DSM 18733</strain>
    </source>
</reference>
<feature type="domain" description="FecR protein" evidence="2">
    <location>
        <begin position="167"/>
        <end position="255"/>
    </location>
</feature>
<evidence type="ECO:0000313" key="4">
    <source>
        <dbReference type="EMBL" id="SEL42742.1"/>
    </source>
</evidence>
<evidence type="ECO:0000259" key="2">
    <source>
        <dbReference type="Pfam" id="PF04773"/>
    </source>
</evidence>
<dbReference type="PANTHER" id="PTHR30273">
    <property type="entry name" value="PERIPLASMIC SIGNAL SENSOR AND SIGMA FACTOR ACTIVATOR FECR-RELATED"/>
    <property type="match status" value="1"/>
</dbReference>
<gene>
    <name evidence="4" type="ORF">SAMN05661044_02457</name>
</gene>
<dbReference type="AlphaFoldDB" id="A0A1H7Q442"/>
<dbReference type="Gene3D" id="2.60.120.1440">
    <property type="match status" value="1"/>
</dbReference>
<evidence type="ECO:0000259" key="3">
    <source>
        <dbReference type="Pfam" id="PF16344"/>
    </source>
</evidence>
<dbReference type="EMBL" id="FOAF01000002">
    <property type="protein sequence ID" value="SEL42742.1"/>
    <property type="molecule type" value="Genomic_DNA"/>
</dbReference>
<dbReference type="RefSeq" id="WP_093324543.1">
    <property type="nucleotide sequence ID" value="NZ_FOAF01000002.1"/>
</dbReference>
<feature type="domain" description="Protein FecR C-terminal" evidence="3">
    <location>
        <begin position="303"/>
        <end position="371"/>
    </location>
</feature>